<organism evidence="1 2">
    <name type="scientific">Thiovibrio frasassiensis</name>
    <dbReference type="NCBI Taxonomy" id="2984131"/>
    <lineage>
        <taxon>Bacteria</taxon>
        <taxon>Pseudomonadati</taxon>
        <taxon>Thermodesulfobacteriota</taxon>
        <taxon>Desulfobulbia</taxon>
        <taxon>Desulfobulbales</taxon>
        <taxon>Thiovibrionaceae</taxon>
        <taxon>Thiovibrio</taxon>
    </lineage>
</organism>
<dbReference type="InterPro" id="IPR011989">
    <property type="entry name" value="ARM-like"/>
</dbReference>
<reference evidence="1" key="1">
    <citation type="journal article" date="2022" name="bioRxiv">
        <title>Thiovibrio frasassiensisgen. nov., sp. nov., an autotrophic, elemental sulfur disproportionating bacterium isolated from sulfidic karst sediment, and proposal of Thiovibrionaceae fam. nov.</title>
        <authorList>
            <person name="Aronson H."/>
            <person name="Thomas C."/>
            <person name="Bhattacharyya M."/>
            <person name="Eckstein S."/>
            <person name="Jensen S."/>
            <person name="Barco R."/>
            <person name="Macalady J."/>
            <person name="Amend J."/>
        </authorList>
    </citation>
    <scope>NUCLEOTIDE SEQUENCE</scope>
    <source>
        <strain evidence="1">RS19-109</strain>
    </source>
</reference>
<dbReference type="RefSeq" id="WP_307632642.1">
    <property type="nucleotide sequence ID" value="NZ_JAPHEH010000001.1"/>
</dbReference>
<dbReference type="InterPro" id="IPR016024">
    <property type="entry name" value="ARM-type_fold"/>
</dbReference>
<evidence type="ECO:0000313" key="1">
    <source>
        <dbReference type="EMBL" id="MDG4475669.1"/>
    </source>
</evidence>
<protein>
    <submittedName>
        <fullName evidence="1">HEAT repeat domain-containing protein</fullName>
    </submittedName>
</protein>
<dbReference type="Proteomes" id="UP001154240">
    <property type="component" value="Unassembled WGS sequence"/>
</dbReference>
<dbReference type="EMBL" id="JAPHEH010000001">
    <property type="protein sequence ID" value="MDG4475669.1"/>
    <property type="molecule type" value="Genomic_DNA"/>
</dbReference>
<proteinExistence type="predicted"/>
<name>A0A9X4MIV2_9BACT</name>
<evidence type="ECO:0000313" key="2">
    <source>
        <dbReference type="Proteomes" id="UP001154240"/>
    </source>
</evidence>
<accession>A0A9X4MIV2</accession>
<sequence length="129" mass="14498">MHEKERAEMIAVIGDFLELGHVENIMAMFRQDPSLYALSGELLRDERFRVRMGMAVLFEEMMAIHPQEVALAIPSLLPVLSEETVWMRGEAVTLLGIIGTTEALAHLKPLADDPEPQIREMVGDILSEK</sequence>
<comment type="caution">
    <text evidence="1">The sequence shown here is derived from an EMBL/GenBank/DDBJ whole genome shotgun (WGS) entry which is preliminary data.</text>
</comment>
<gene>
    <name evidence="1" type="ORF">OLX77_05780</name>
</gene>
<dbReference type="Gene3D" id="1.25.10.10">
    <property type="entry name" value="Leucine-rich Repeat Variant"/>
    <property type="match status" value="1"/>
</dbReference>
<reference evidence="1" key="2">
    <citation type="submission" date="2022-10" db="EMBL/GenBank/DDBJ databases">
        <authorList>
            <person name="Aronson H.S."/>
        </authorList>
    </citation>
    <scope>NUCLEOTIDE SEQUENCE</scope>
    <source>
        <strain evidence="1">RS19-109</strain>
    </source>
</reference>
<dbReference type="AlphaFoldDB" id="A0A9X4MIV2"/>
<dbReference type="SUPFAM" id="SSF48371">
    <property type="entry name" value="ARM repeat"/>
    <property type="match status" value="1"/>
</dbReference>
<keyword evidence="2" id="KW-1185">Reference proteome</keyword>